<gene>
    <name evidence="3" type="primary">LOC113852136</name>
</gene>
<evidence type="ECO:0000313" key="3">
    <source>
        <dbReference type="RefSeq" id="XP_027338185.1"/>
    </source>
</evidence>
<feature type="transmembrane region" description="Helical" evidence="1">
    <location>
        <begin position="32"/>
        <end position="51"/>
    </location>
</feature>
<accession>A0A8B8K384</accession>
<keyword evidence="1" id="KW-0812">Transmembrane</keyword>
<dbReference type="AlphaFoldDB" id="A0A8B8K384"/>
<evidence type="ECO:0000256" key="1">
    <source>
        <dbReference type="SAM" id="Phobius"/>
    </source>
</evidence>
<proteinExistence type="predicted"/>
<name>A0A8B8K384_ABRPR</name>
<dbReference type="Proteomes" id="UP000694853">
    <property type="component" value="Unplaced"/>
</dbReference>
<dbReference type="KEGG" id="aprc:113852136"/>
<dbReference type="PANTHER" id="PTHR36350">
    <property type="entry name" value="TRANSMEMBRANE PROTEIN"/>
    <property type="match status" value="1"/>
</dbReference>
<dbReference type="RefSeq" id="XP_027338185.1">
    <property type="nucleotide sequence ID" value="XM_027482384.1"/>
</dbReference>
<keyword evidence="1" id="KW-0472">Membrane</keyword>
<reference evidence="2" key="1">
    <citation type="journal article" date="2019" name="Toxins">
        <title>Detection of Abrin-Like and Prepropulchellin-Like Toxin Genes and Transcripts Using Whole Genome Sequencing and Full-Length Transcript Sequencing of Abrus precatorius.</title>
        <authorList>
            <person name="Hovde B.T."/>
            <person name="Daligault H.E."/>
            <person name="Hanschen E.R."/>
            <person name="Kunde Y.A."/>
            <person name="Johnson M.B."/>
            <person name="Starkenburg S.R."/>
            <person name="Johnson S.L."/>
        </authorList>
    </citation>
    <scope>NUCLEOTIDE SEQUENCE [LARGE SCALE GENOMIC DNA]</scope>
</reference>
<evidence type="ECO:0000313" key="2">
    <source>
        <dbReference type="Proteomes" id="UP000694853"/>
    </source>
</evidence>
<keyword evidence="2" id="KW-1185">Reference proteome</keyword>
<reference evidence="3" key="2">
    <citation type="submission" date="2025-08" db="UniProtKB">
        <authorList>
            <consortium name="RefSeq"/>
        </authorList>
    </citation>
    <scope>IDENTIFICATION</scope>
    <source>
        <tissue evidence="3">Young leaves</tissue>
    </source>
</reference>
<dbReference type="GeneID" id="113852136"/>
<sequence>MNQLMEKFCNFSLAQSYCDDGRNFMSHISSKYGINAMPAISFAILGSLLIYRLNRWLSDSAQPKLNPVVYTRSMIIREIHSGNEVLDRLVKEDYKKALVNPATLDKAESLLKALLEEEHLDFMKIQQTTAKLEMSAKEDSAEKILREAVEKAKKTGKPLEAYEIEMLLVEMLIYKGESEKVLKCECLKDESLKDARRPLYKVHVPVLPYQAIARCMLNVGTDMAKQDWKQFIEARDPYSSTGSRPVVNFETFQSCLQRLQSAIQEVSARKGK</sequence>
<dbReference type="OrthoDB" id="1425929at2759"/>
<keyword evidence="1" id="KW-1133">Transmembrane helix</keyword>
<dbReference type="PANTHER" id="PTHR36350:SF3">
    <property type="entry name" value="TRANSMEMBRANE PROTEIN"/>
    <property type="match status" value="1"/>
</dbReference>
<protein>
    <submittedName>
        <fullName evidence="3">Uncharacterized protein LOC113852136</fullName>
    </submittedName>
</protein>
<organism evidence="2 3">
    <name type="scientific">Abrus precatorius</name>
    <name type="common">Indian licorice</name>
    <name type="synonym">Glycine abrus</name>
    <dbReference type="NCBI Taxonomy" id="3816"/>
    <lineage>
        <taxon>Eukaryota</taxon>
        <taxon>Viridiplantae</taxon>
        <taxon>Streptophyta</taxon>
        <taxon>Embryophyta</taxon>
        <taxon>Tracheophyta</taxon>
        <taxon>Spermatophyta</taxon>
        <taxon>Magnoliopsida</taxon>
        <taxon>eudicotyledons</taxon>
        <taxon>Gunneridae</taxon>
        <taxon>Pentapetalae</taxon>
        <taxon>rosids</taxon>
        <taxon>fabids</taxon>
        <taxon>Fabales</taxon>
        <taxon>Fabaceae</taxon>
        <taxon>Papilionoideae</taxon>
        <taxon>50 kb inversion clade</taxon>
        <taxon>NPAAA clade</taxon>
        <taxon>indigoferoid/millettioid clade</taxon>
        <taxon>Abreae</taxon>
        <taxon>Abrus</taxon>
    </lineage>
</organism>